<reference evidence="1" key="1">
    <citation type="submission" date="2022-11" db="EMBL/GenBank/DDBJ databases">
        <title>Centuries of genome instability and evolution in soft-shell clam transmissible cancer (bioRxiv).</title>
        <authorList>
            <person name="Hart S.F.M."/>
            <person name="Yonemitsu M.A."/>
            <person name="Giersch R.M."/>
            <person name="Beal B.F."/>
            <person name="Arriagada G."/>
            <person name="Davis B.W."/>
            <person name="Ostrander E.A."/>
            <person name="Goff S.P."/>
            <person name="Metzger M.J."/>
        </authorList>
    </citation>
    <scope>NUCLEOTIDE SEQUENCE</scope>
    <source>
        <strain evidence="1">MELC-2E11</strain>
        <tissue evidence="1">Siphon/mantle</tissue>
    </source>
</reference>
<gene>
    <name evidence="1" type="ORF">MAR_011207</name>
</gene>
<keyword evidence="2" id="KW-1185">Reference proteome</keyword>
<name>A0ABY7FTE4_MYAAR</name>
<evidence type="ECO:0000313" key="1">
    <source>
        <dbReference type="EMBL" id="WAR25503.1"/>
    </source>
</evidence>
<organism evidence="1 2">
    <name type="scientific">Mya arenaria</name>
    <name type="common">Soft-shell clam</name>
    <dbReference type="NCBI Taxonomy" id="6604"/>
    <lineage>
        <taxon>Eukaryota</taxon>
        <taxon>Metazoa</taxon>
        <taxon>Spiralia</taxon>
        <taxon>Lophotrochozoa</taxon>
        <taxon>Mollusca</taxon>
        <taxon>Bivalvia</taxon>
        <taxon>Autobranchia</taxon>
        <taxon>Heteroconchia</taxon>
        <taxon>Euheterodonta</taxon>
        <taxon>Imparidentia</taxon>
        <taxon>Neoheterodontei</taxon>
        <taxon>Myida</taxon>
        <taxon>Myoidea</taxon>
        <taxon>Myidae</taxon>
        <taxon>Mya</taxon>
    </lineage>
</organism>
<sequence>MEEEVQKEIVSVALIVKMVTARLEGIVNLDAKTDFMEGDDMFTYTSIVRRETTKPVDVTPVSIYMTVPLDEGISRDVTFNDGMTTDQSLDEDVVPDDLNRSPIPTITPCVNGEYLTVVHELPMPMKHKI</sequence>
<evidence type="ECO:0000313" key="2">
    <source>
        <dbReference type="Proteomes" id="UP001164746"/>
    </source>
</evidence>
<dbReference type="Proteomes" id="UP001164746">
    <property type="component" value="Chromosome 14"/>
</dbReference>
<accession>A0ABY7FTE4</accession>
<proteinExistence type="predicted"/>
<protein>
    <submittedName>
        <fullName evidence="1">Uncharacterized protein</fullName>
    </submittedName>
</protein>
<dbReference type="EMBL" id="CP111025">
    <property type="protein sequence ID" value="WAR25503.1"/>
    <property type="molecule type" value="Genomic_DNA"/>
</dbReference>